<keyword evidence="2" id="KW-1185">Reference proteome</keyword>
<organism evidence="1 2">
    <name type="scientific">Mikania micrantha</name>
    <name type="common">bitter vine</name>
    <dbReference type="NCBI Taxonomy" id="192012"/>
    <lineage>
        <taxon>Eukaryota</taxon>
        <taxon>Viridiplantae</taxon>
        <taxon>Streptophyta</taxon>
        <taxon>Embryophyta</taxon>
        <taxon>Tracheophyta</taxon>
        <taxon>Spermatophyta</taxon>
        <taxon>Magnoliopsida</taxon>
        <taxon>eudicotyledons</taxon>
        <taxon>Gunneridae</taxon>
        <taxon>Pentapetalae</taxon>
        <taxon>asterids</taxon>
        <taxon>campanulids</taxon>
        <taxon>Asterales</taxon>
        <taxon>Asteraceae</taxon>
        <taxon>Asteroideae</taxon>
        <taxon>Heliantheae alliance</taxon>
        <taxon>Eupatorieae</taxon>
        <taxon>Mikania</taxon>
    </lineage>
</organism>
<sequence>MEGFIPMVYRSIKRNMTVKQQYRSYNIADFYPDGYSYEYPQNKHKGEIHHDVLTKRSNSTKNRAPEKQLVRFRSHKLSMILINLALLLVTGHVGTSQTGPLLESKMLCSQCSKCDHDMTKTCPPSEAYPHMTAFDNTLIAGALQSDYVNASDRGVYSVPNVVGGESAEYNAYFGWKSTSGSASGYHRFSNYMDKCSGGKNYLTVNKNGKVSLQSLTSLENLAFADWKSINPPKHLNHREFRFWVSRGTGKCLTVFGGGSKKRTVGVADCKLDGANQGQLFAFRFHYHNSFCCCGHHNI</sequence>
<protein>
    <submittedName>
        <fullName evidence="1">Uncharacterized protein</fullName>
    </submittedName>
</protein>
<dbReference type="OrthoDB" id="1879264at2759"/>
<gene>
    <name evidence="1" type="ORF">E3N88_44624</name>
</gene>
<dbReference type="AlphaFoldDB" id="A0A5N6LBI3"/>
<name>A0A5N6LBI3_9ASTR</name>
<proteinExistence type="predicted"/>
<dbReference type="EMBL" id="SZYD01001868">
    <property type="protein sequence ID" value="KAD0215461.1"/>
    <property type="molecule type" value="Genomic_DNA"/>
</dbReference>
<evidence type="ECO:0000313" key="2">
    <source>
        <dbReference type="Proteomes" id="UP000326396"/>
    </source>
</evidence>
<accession>A0A5N6LBI3</accession>
<dbReference type="Proteomes" id="UP000326396">
    <property type="component" value="Unassembled WGS sequence"/>
</dbReference>
<evidence type="ECO:0000313" key="1">
    <source>
        <dbReference type="EMBL" id="KAD0215461.1"/>
    </source>
</evidence>
<comment type="caution">
    <text evidence="1">The sequence shown here is derived from an EMBL/GenBank/DDBJ whole genome shotgun (WGS) entry which is preliminary data.</text>
</comment>
<reference evidence="1 2" key="1">
    <citation type="submission" date="2019-05" db="EMBL/GenBank/DDBJ databases">
        <title>Mikania micrantha, genome provides insights into the molecular mechanism of rapid growth.</title>
        <authorList>
            <person name="Liu B."/>
        </authorList>
    </citation>
    <scope>NUCLEOTIDE SEQUENCE [LARGE SCALE GENOMIC DNA]</scope>
    <source>
        <strain evidence="1">NLD-2019</strain>
        <tissue evidence="1">Leaf</tissue>
    </source>
</reference>